<evidence type="ECO:0000259" key="9">
    <source>
        <dbReference type="Pfam" id="PF12704"/>
    </source>
</evidence>
<feature type="transmembrane region" description="Helical" evidence="7">
    <location>
        <begin position="723"/>
        <end position="742"/>
    </location>
</feature>
<comment type="subcellular location">
    <subcellularLocation>
        <location evidence="1">Cell membrane</location>
        <topology evidence="1">Multi-pass membrane protein</topology>
    </subcellularLocation>
</comment>
<dbReference type="InterPro" id="IPR050250">
    <property type="entry name" value="Macrolide_Exporter_MacB"/>
</dbReference>
<dbReference type="Proteomes" id="UP000198393">
    <property type="component" value="Unassembled WGS sequence"/>
</dbReference>
<keyword evidence="2" id="KW-1003">Cell membrane</keyword>
<gene>
    <name evidence="10" type="ORF">SAMN05421640_2919</name>
</gene>
<evidence type="ECO:0000256" key="4">
    <source>
        <dbReference type="ARBA" id="ARBA00022989"/>
    </source>
</evidence>
<feature type="domain" description="MacB-like periplasmic core" evidence="9">
    <location>
        <begin position="20"/>
        <end position="241"/>
    </location>
</feature>
<dbReference type="EMBL" id="FZPD01000005">
    <property type="protein sequence ID" value="SNT24527.1"/>
    <property type="molecule type" value="Genomic_DNA"/>
</dbReference>
<feature type="transmembrane region" description="Helical" evidence="7">
    <location>
        <begin position="283"/>
        <end position="304"/>
    </location>
</feature>
<reference evidence="10 11" key="1">
    <citation type="submission" date="2017-06" db="EMBL/GenBank/DDBJ databases">
        <authorList>
            <person name="Kim H.J."/>
            <person name="Triplett B.A."/>
        </authorList>
    </citation>
    <scope>NUCLEOTIDE SEQUENCE [LARGE SCALE GENOMIC DNA]</scope>
    <source>
        <strain evidence="10 11">DSM 19307</strain>
    </source>
</reference>
<feature type="transmembrane region" description="Helical" evidence="7">
    <location>
        <begin position="340"/>
        <end position="358"/>
    </location>
</feature>
<organism evidence="10 11">
    <name type="scientific">Ekhidna lutea</name>
    <dbReference type="NCBI Taxonomy" id="447679"/>
    <lineage>
        <taxon>Bacteria</taxon>
        <taxon>Pseudomonadati</taxon>
        <taxon>Bacteroidota</taxon>
        <taxon>Cytophagia</taxon>
        <taxon>Cytophagales</taxon>
        <taxon>Reichenbachiellaceae</taxon>
        <taxon>Ekhidna</taxon>
    </lineage>
</organism>
<dbReference type="PANTHER" id="PTHR30572">
    <property type="entry name" value="MEMBRANE COMPONENT OF TRANSPORTER-RELATED"/>
    <property type="match status" value="1"/>
</dbReference>
<protein>
    <submittedName>
        <fullName evidence="10">Putative ABC transport system permease protein</fullName>
    </submittedName>
</protein>
<keyword evidence="5 7" id="KW-0472">Membrane</keyword>
<dbReference type="InterPro" id="IPR025857">
    <property type="entry name" value="MacB_PCD"/>
</dbReference>
<evidence type="ECO:0000259" key="8">
    <source>
        <dbReference type="Pfam" id="PF02687"/>
    </source>
</evidence>
<keyword evidence="11" id="KW-1185">Reference proteome</keyword>
<feature type="transmembrane region" description="Helical" evidence="7">
    <location>
        <begin position="21"/>
        <end position="42"/>
    </location>
</feature>
<evidence type="ECO:0000313" key="11">
    <source>
        <dbReference type="Proteomes" id="UP000198393"/>
    </source>
</evidence>
<feature type="transmembrane region" description="Helical" evidence="7">
    <location>
        <begin position="762"/>
        <end position="781"/>
    </location>
</feature>
<comment type="similarity">
    <text evidence="6">Belongs to the ABC-4 integral membrane protein family.</text>
</comment>
<evidence type="ECO:0000256" key="2">
    <source>
        <dbReference type="ARBA" id="ARBA00022475"/>
    </source>
</evidence>
<dbReference type="OrthoDB" id="5933722at2"/>
<keyword evidence="4 7" id="KW-1133">Transmembrane helix</keyword>
<feature type="transmembrane region" description="Helical" evidence="7">
    <location>
        <begin position="675"/>
        <end position="695"/>
    </location>
</feature>
<evidence type="ECO:0000256" key="6">
    <source>
        <dbReference type="ARBA" id="ARBA00038076"/>
    </source>
</evidence>
<keyword evidence="3 7" id="KW-0812">Transmembrane</keyword>
<accession>A0A239L1P3</accession>
<dbReference type="GO" id="GO:0022857">
    <property type="term" value="F:transmembrane transporter activity"/>
    <property type="evidence" value="ECO:0007669"/>
    <property type="project" value="TreeGrafter"/>
</dbReference>
<feature type="domain" description="MacB-like periplasmic core" evidence="9">
    <location>
        <begin position="507"/>
        <end position="597"/>
    </location>
</feature>
<evidence type="ECO:0000256" key="3">
    <source>
        <dbReference type="ARBA" id="ARBA00022692"/>
    </source>
</evidence>
<dbReference type="PANTHER" id="PTHR30572:SF4">
    <property type="entry name" value="ABC TRANSPORTER PERMEASE YTRF"/>
    <property type="match status" value="1"/>
</dbReference>
<dbReference type="AlphaFoldDB" id="A0A239L1P3"/>
<dbReference type="GO" id="GO:0005886">
    <property type="term" value="C:plasma membrane"/>
    <property type="evidence" value="ECO:0007669"/>
    <property type="project" value="UniProtKB-SubCell"/>
</dbReference>
<dbReference type="InterPro" id="IPR003838">
    <property type="entry name" value="ABC3_permease_C"/>
</dbReference>
<evidence type="ECO:0000256" key="5">
    <source>
        <dbReference type="ARBA" id="ARBA00023136"/>
    </source>
</evidence>
<evidence type="ECO:0000256" key="7">
    <source>
        <dbReference type="SAM" id="Phobius"/>
    </source>
</evidence>
<dbReference type="RefSeq" id="WP_089357615.1">
    <property type="nucleotide sequence ID" value="NZ_FZPD01000005.1"/>
</dbReference>
<feature type="transmembrane region" description="Helical" evidence="7">
    <location>
        <begin position="378"/>
        <end position="402"/>
    </location>
</feature>
<feature type="transmembrane region" description="Helical" evidence="7">
    <location>
        <begin position="423"/>
        <end position="446"/>
    </location>
</feature>
<evidence type="ECO:0000256" key="1">
    <source>
        <dbReference type="ARBA" id="ARBA00004651"/>
    </source>
</evidence>
<sequence>MLKTFMLVALRSFKKNKLSTSINAIGLILGFSTFVVLASFVYNEISYDRWHEKSARIYRFTTIDEAIGVSSNEVAITNPRMPQAAEEEIPEVEIASRMIYAGEQRMEKGDVGYYSEHALYVENDFFEIFDLPVREREETLGKFNQPHKLILTEAYAEKVFGDEGSVGQILTINDQSWEVVGLMDNITQNSHLGFDALMSLYPAQSDSSLAQYINGWGGLGMLGYAVLSEGADELEVEKKMADIALANDVNDFWVPQLQPLEEIHLGSAGLLFDYYHQNKGDQVYVYALSGVAIFILLIAAFNFVNLTTAQSTTRAKEVGIRKVVGSSKALLIGQHMIESILLATMAMVISLFLVSMLTNSNSLNLNFDLLTLMGNSPILLPAFLLLGILIGTLAGIYPSFILSSIKSVNILRGKFQTSSKGIWLRKTLVVLQFVAAIGMICTTLIVSKQIDYIKNKHLGFEKDQVININVGNPGLASGMENFKESLDNYSNVISTGYSNNMPGNTFGRGGVNVEGGNEDEPWIVSVMSMDENYLDAMGMELAAGRNYDPSFGADQQESIIINEAMMESLGWDEAVGKNLVFGNNTTRKVVGVIKDFHFSSMRHKIEPLMIYYNPGPNNNLVLKVSPTNVRETLDFLEAEWNATFPNYPFDYQFFDQEFNQIFASDELFARLVNTFTLLSIVLSALGLFGLSFFMVEQRKKEIGVRKVLGSTVRQIVQLLMKEFVILIILANVIAWPIAFYFLKGWISDFQYRIDLWGIDNLAIYLFAGIGALLVAMIAVSYKSIRAALSNPVNSLRDE</sequence>
<feature type="domain" description="ABC3 transporter permease C-terminal" evidence="8">
    <location>
        <begin position="674"/>
        <end position="786"/>
    </location>
</feature>
<dbReference type="Pfam" id="PF02687">
    <property type="entry name" value="FtsX"/>
    <property type="match status" value="2"/>
</dbReference>
<name>A0A239L1P3_EKHLU</name>
<evidence type="ECO:0000313" key="10">
    <source>
        <dbReference type="EMBL" id="SNT24527.1"/>
    </source>
</evidence>
<feature type="domain" description="ABC3 transporter permease C-terminal" evidence="8">
    <location>
        <begin position="291"/>
        <end position="404"/>
    </location>
</feature>
<proteinExistence type="inferred from homology"/>
<dbReference type="Pfam" id="PF12704">
    <property type="entry name" value="MacB_PCD"/>
    <property type="match status" value="2"/>
</dbReference>